<dbReference type="AlphaFoldDB" id="B3QS04"/>
<accession>B3QS04</accession>
<feature type="transmembrane region" description="Helical" evidence="1">
    <location>
        <begin position="201"/>
        <end position="223"/>
    </location>
</feature>
<proteinExistence type="predicted"/>
<dbReference type="OrthoDB" id="9793746at2"/>
<name>B3QS04_CHLT3</name>
<organism evidence="2 3">
    <name type="scientific">Chloroherpeton thalassium (strain ATCC 35110 / GB-78)</name>
    <dbReference type="NCBI Taxonomy" id="517418"/>
    <lineage>
        <taxon>Bacteria</taxon>
        <taxon>Pseudomonadati</taxon>
        <taxon>Chlorobiota</taxon>
        <taxon>Chlorobiia</taxon>
        <taxon>Chlorobiales</taxon>
        <taxon>Chloroherpetonaceae</taxon>
        <taxon>Chloroherpeton</taxon>
    </lineage>
</organism>
<keyword evidence="3" id="KW-1185">Reference proteome</keyword>
<dbReference type="EMBL" id="CP001100">
    <property type="protein sequence ID" value="ACF13949.1"/>
    <property type="molecule type" value="Genomic_DNA"/>
</dbReference>
<dbReference type="RefSeq" id="WP_012500033.1">
    <property type="nucleotide sequence ID" value="NC_011026.1"/>
</dbReference>
<keyword evidence="1" id="KW-0812">Transmembrane</keyword>
<protein>
    <recommendedName>
        <fullName evidence="4">Integral membrane protein</fullName>
    </recommendedName>
</protein>
<dbReference type="Pfam" id="PF04018">
    <property type="entry name" value="VCA0040-like"/>
    <property type="match status" value="1"/>
</dbReference>
<feature type="transmembrane region" description="Helical" evidence="1">
    <location>
        <begin position="102"/>
        <end position="119"/>
    </location>
</feature>
<evidence type="ECO:0008006" key="4">
    <source>
        <dbReference type="Google" id="ProtNLM"/>
    </source>
</evidence>
<feature type="transmembrane region" description="Helical" evidence="1">
    <location>
        <begin position="155"/>
        <end position="181"/>
    </location>
</feature>
<keyword evidence="1" id="KW-1133">Transmembrane helix</keyword>
<evidence type="ECO:0000313" key="3">
    <source>
        <dbReference type="Proteomes" id="UP000001208"/>
    </source>
</evidence>
<dbReference type="PANTHER" id="PTHR37308">
    <property type="entry name" value="INTEGRAL MEMBRANE PROTEIN"/>
    <property type="match status" value="1"/>
</dbReference>
<reference evidence="2 3" key="1">
    <citation type="submission" date="2008-06" db="EMBL/GenBank/DDBJ databases">
        <title>Complete sequence of Chloroherpeton thalassium ATCC 35110.</title>
        <authorList>
            <consortium name="US DOE Joint Genome Institute"/>
            <person name="Lucas S."/>
            <person name="Copeland A."/>
            <person name="Lapidus A."/>
            <person name="Glavina del Rio T."/>
            <person name="Dalin E."/>
            <person name="Tice H."/>
            <person name="Bruce D."/>
            <person name="Goodwin L."/>
            <person name="Pitluck S."/>
            <person name="Schmutz J."/>
            <person name="Larimer F."/>
            <person name="Land M."/>
            <person name="Hauser L."/>
            <person name="Kyrpides N."/>
            <person name="Mikhailova N."/>
            <person name="Liu Z."/>
            <person name="Li T."/>
            <person name="Zhao F."/>
            <person name="Overmann J."/>
            <person name="Bryant D.A."/>
            <person name="Richardson P."/>
        </authorList>
    </citation>
    <scope>NUCLEOTIDE SEQUENCE [LARGE SCALE GENOMIC DNA]</scope>
    <source>
        <strain evidence="3">ATCC 35110 / GB-78</strain>
    </source>
</reference>
<feature type="transmembrane region" description="Helical" evidence="1">
    <location>
        <begin position="126"/>
        <end position="143"/>
    </location>
</feature>
<evidence type="ECO:0000256" key="1">
    <source>
        <dbReference type="SAM" id="Phobius"/>
    </source>
</evidence>
<feature type="transmembrane region" description="Helical" evidence="1">
    <location>
        <begin position="285"/>
        <end position="302"/>
    </location>
</feature>
<gene>
    <name evidence="2" type="ordered locus">Ctha_1490</name>
</gene>
<keyword evidence="1" id="KW-0472">Membrane</keyword>
<dbReference type="PANTHER" id="PTHR37308:SF1">
    <property type="entry name" value="POLYPRENYL-PHOSPHATE TRANSPORTER"/>
    <property type="match status" value="1"/>
</dbReference>
<dbReference type="Proteomes" id="UP000001208">
    <property type="component" value="Chromosome"/>
</dbReference>
<sequence>MKRTLKEHLVISLKGIAMGAADVVPGVSGGTIAFITGIYEELIDTLKNLGGSALKPLFKLDIKGFWEAANLNFLIALLAGIGLSVLSLSRGILYLLEFHSQLLWAFFFGLIVGSAVIVLKKIKRFHVGLLISGIFGIAIAYLITSLTPTETPTALWFIFLSGAIAICAMILPGISGSFILLLMGKYQYILGSIKEMKVEVILTFLFGCVGGLLGFSHVLSWLLKKYHDITVALLAGFMIGSLNKVWPWKITIETYTDSHGNLKPLVQENVLPHIFLNETGKDPQLIFAILLAAFGLVLVYAIEHFSNSQIQQPAAKA</sequence>
<dbReference type="HOGENOM" id="CLU_055621_0_0_10"/>
<evidence type="ECO:0000313" key="2">
    <source>
        <dbReference type="EMBL" id="ACF13949.1"/>
    </source>
</evidence>
<dbReference type="KEGG" id="cts:Ctha_1490"/>
<dbReference type="STRING" id="517418.Ctha_1490"/>
<dbReference type="InterPro" id="IPR007163">
    <property type="entry name" value="VCA0040-like"/>
</dbReference>
<dbReference type="eggNOG" id="COG2035">
    <property type="taxonomic scope" value="Bacteria"/>
</dbReference>
<feature type="transmembrane region" description="Helical" evidence="1">
    <location>
        <begin position="73"/>
        <end position="96"/>
    </location>
</feature>